<dbReference type="KEGG" id="clw:CLAC_09740"/>
<feature type="compositionally biased region" description="Low complexity" evidence="1">
    <location>
        <begin position="1"/>
        <end position="13"/>
    </location>
</feature>
<evidence type="ECO:0000256" key="1">
    <source>
        <dbReference type="SAM" id="MobiDB-lite"/>
    </source>
</evidence>
<keyword evidence="3" id="KW-1185">Reference proteome</keyword>
<dbReference type="OrthoDB" id="4420063at2"/>
<reference evidence="2 3" key="1">
    <citation type="submission" date="2013-10" db="EMBL/GenBank/DDBJ databases">
        <title>Complete genome sequence of Corynebacterium lactis DSM 45799(T), isolated from raw cow milk.</title>
        <authorList>
            <person name="Ruckert C."/>
            <person name="Albersmeier A."/>
            <person name="Lipski A."/>
            <person name="Kalinowski J."/>
        </authorList>
    </citation>
    <scope>NUCLEOTIDE SEQUENCE [LARGE SCALE GENOMIC DNA]</scope>
    <source>
        <strain evidence="2 3">RW2-5</strain>
    </source>
</reference>
<dbReference type="AlphaFoldDB" id="A0A0K2H1W5"/>
<organism evidence="2 3">
    <name type="scientific">Corynebacterium lactis RW2-5</name>
    <dbReference type="NCBI Taxonomy" id="1408189"/>
    <lineage>
        <taxon>Bacteria</taxon>
        <taxon>Bacillati</taxon>
        <taxon>Actinomycetota</taxon>
        <taxon>Actinomycetes</taxon>
        <taxon>Mycobacteriales</taxon>
        <taxon>Corynebacteriaceae</taxon>
        <taxon>Corynebacterium</taxon>
    </lineage>
</organism>
<feature type="region of interest" description="Disordered" evidence="1">
    <location>
        <begin position="1"/>
        <end position="76"/>
    </location>
</feature>
<evidence type="ECO:0000313" key="2">
    <source>
        <dbReference type="EMBL" id="ALA67928.1"/>
    </source>
</evidence>
<proteinExistence type="predicted"/>
<dbReference type="STRING" id="1408189.CLAC_09740"/>
<dbReference type="RefSeq" id="WP_053412719.1">
    <property type="nucleotide sequence ID" value="NZ_CP006841.1"/>
</dbReference>
<sequence>MSEENTATEASAEQVAHTGTQEEPDNTDAQPVPEHFRKELEEARREAARYRTERNELRADAESWRTQQEAEKTELQKATERLASQEDAFKALEAENTRLRLAARYGIAEENHDLLGSGSPEEIEDRAKRLAAMQKEQTRPPSNTPVEQLGAAVRSEPETPPNAFPAGWPV</sequence>
<feature type="compositionally biased region" description="Basic and acidic residues" evidence="1">
    <location>
        <begin position="34"/>
        <end position="76"/>
    </location>
</feature>
<feature type="region of interest" description="Disordered" evidence="1">
    <location>
        <begin position="112"/>
        <end position="170"/>
    </location>
</feature>
<evidence type="ECO:0000313" key="3">
    <source>
        <dbReference type="Proteomes" id="UP000058446"/>
    </source>
</evidence>
<name>A0A0K2H1W5_9CORY</name>
<dbReference type="EMBL" id="CP006841">
    <property type="protein sequence ID" value="ALA67928.1"/>
    <property type="molecule type" value="Genomic_DNA"/>
</dbReference>
<dbReference type="PATRIC" id="fig|1408189.4.peg.1953"/>
<evidence type="ECO:0008006" key="4">
    <source>
        <dbReference type="Google" id="ProtNLM"/>
    </source>
</evidence>
<protein>
    <recommendedName>
        <fullName evidence="4">Scaffolding protein</fullName>
    </recommendedName>
</protein>
<dbReference type="Proteomes" id="UP000058446">
    <property type="component" value="Chromosome"/>
</dbReference>
<accession>A0A0K2H1W5</accession>
<gene>
    <name evidence="2" type="ORF">CLAC_09740</name>
</gene>